<keyword evidence="2" id="KW-1185">Reference proteome</keyword>
<name>A0ABR1W6N4_9PEZI</name>
<dbReference type="PANTHER" id="PTHR21024:SF0">
    <property type="entry name" value="ELECTRON TRANSFER FLAVOPROTEIN REGULATORY FACTOR 1"/>
    <property type="match status" value="1"/>
</dbReference>
<dbReference type="EMBL" id="JAQQWL010000003">
    <property type="protein sequence ID" value="KAK8079135.1"/>
    <property type="molecule type" value="Genomic_DNA"/>
</dbReference>
<protein>
    <submittedName>
        <fullName evidence="1">NADH-ubiquinone oxidoreductase complex 1/LYR family protein</fullName>
    </submittedName>
</protein>
<proteinExistence type="predicted"/>
<dbReference type="PANTHER" id="PTHR21024">
    <property type="entry name" value="GROWTH HORMONE-INDUCIBLE SOLUBLE PROTEIN-RELATED"/>
    <property type="match status" value="1"/>
</dbReference>
<dbReference type="GeneID" id="92087414"/>
<dbReference type="Proteomes" id="UP001480595">
    <property type="component" value="Unassembled WGS sequence"/>
</dbReference>
<sequence length="89" mass="10266">MSAPNPALRREVIAIYKGAQHCSVPTRQHAYIYLAELLYLGRDYPQGYSWFRPRLHRAFMASAGLRDEEAIRKGIARAEFVKKELAYIP</sequence>
<gene>
    <name evidence="1" type="ORF">PG994_002942</name>
</gene>
<comment type="caution">
    <text evidence="1">The sequence shown here is derived from an EMBL/GenBank/DDBJ whole genome shotgun (WGS) entry which is preliminary data.</text>
</comment>
<accession>A0ABR1W6N4</accession>
<evidence type="ECO:0000313" key="2">
    <source>
        <dbReference type="Proteomes" id="UP001480595"/>
    </source>
</evidence>
<dbReference type="RefSeq" id="XP_066720206.1">
    <property type="nucleotide sequence ID" value="XM_066854351.1"/>
</dbReference>
<organism evidence="1 2">
    <name type="scientific">Apiospora phragmitis</name>
    <dbReference type="NCBI Taxonomy" id="2905665"/>
    <lineage>
        <taxon>Eukaryota</taxon>
        <taxon>Fungi</taxon>
        <taxon>Dikarya</taxon>
        <taxon>Ascomycota</taxon>
        <taxon>Pezizomycotina</taxon>
        <taxon>Sordariomycetes</taxon>
        <taxon>Xylariomycetidae</taxon>
        <taxon>Amphisphaeriales</taxon>
        <taxon>Apiosporaceae</taxon>
        <taxon>Apiospora</taxon>
    </lineage>
</organism>
<dbReference type="InterPro" id="IPR052000">
    <property type="entry name" value="ETFRF1"/>
</dbReference>
<reference evidence="1 2" key="1">
    <citation type="submission" date="2023-01" db="EMBL/GenBank/DDBJ databases">
        <title>Analysis of 21 Apiospora genomes using comparative genomics revels a genus with tremendous synthesis potential of carbohydrate active enzymes and secondary metabolites.</title>
        <authorList>
            <person name="Sorensen T."/>
        </authorList>
    </citation>
    <scope>NUCLEOTIDE SEQUENCE [LARGE SCALE GENOMIC DNA]</scope>
    <source>
        <strain evidence="1 2">CBS 135458</strain>
    </source>
</reference>
<evidence type="ECO:0000313" key="1">
    <source>
        <dbReference type="EMBL" id="KAK8079135.1"/>
    </source>
</evidence>
<dbReference type="Pfam" id="PF13233">
    <property type="entry name" value="Complex1_LYR_2"/>
    <property type="match status" value="1"/>
</dbReference>